<dbReference type="EMBL" id="MLIH01000035">
    <property type="protein sequence ID" value="OHU06015.1"/>
    <property type="molecule type" value="Genomic_DNA"/>
</dbReference>
<evidence type="ECO:0008006" key="4">
    <source>
        <dbReference type="Google" id="ProtNLM"/>
    </source>
</evidence>
<proteinExistence type="predicted"/>
<feature type="region of interest" description="Disordered" evidence="1">
    <location>
        <begin position="34"/>
        <end position="61"/>
    </location>
</feature>
<dbReference type="RefSeq" id="WP_070910184.1">
    <property type="nucleotide sequence ID" value="NZ_MLIC01000002.1"/>
</dbReference>
<evidence type="ECO:0000313" key="2">
    <source>
        <dbReference type="EMBL" id="OHU06015.1"/>
    </source>
</evidence>
<feature type="compositionally biased region" description="Polar residues" evidence="1">
    <location>
        <begin position="34"/>
        <end position="54"/>
    </location>
</feature>
<comment type="caution">
    <text evidence="2">The sequence shown here is derived from an EMBL/GenBank/DDBJ whole genome shotgun (WGS) entry which is preliminary data.</text>
</comment>
<accession>A0ABX3BUB8</accession>
<sequence>MTKTLVNIDRAILVALPVIGVLLLTACTSKSDAPEIQNQGTTISQTVVHETSPGSDEPLTRVQGDRTLRLPHENYGGEIAGGSWTGTPNNRGSCEYIIYLPTGESFKSGRSQWPDLVHLDFTTPGGTVQFKGDCVWTQDPDR</sequence>
<name>A0ABX3BUB8_9MYCO</name>
<reference evidence="2 3" key="1">
    <citation type="submission" date="2016-10" db="EMBL/GenBank/DDBJ databases">
        <title>Evaluation of Human, Animal and Environmental Mycobacterium chelonae Isolates by Core Genome Phylogenomic Analysis, Targeted Gene Comparison, and Anti-microbial Susceptibility Patterns: A Tale of Mistaken Identities.</title>
        <authorList>
            <person name="Fogelson S.B."/>
            <person name="Camus A.C."/>
            <person name="Lorenz W."/>
            <person name="Vasireddy R."/>
            <person name="Vasireddy S."/>
            <person name="Smith T."/>
            <person name="Brown-Elliott B.A."/>
            <person name="Wallace R.J.Jr."/>
            <person name="Hasan N.A."/>
            <person name="Reischl U."/>
            <person name="Sanchez S."/>
        </authorList>
    </citation>
    <scope>NUCLEOTIDE SEQUENCE [LARGE SCALE GENOMIC DNA]</scope>
    <source>
        <strain evidence="2 3">8528</strain>
    </source>
</reference>
<protein>
    <recommendedName>
        <fullName evidence="4">DUF3558 domain-containing protein</fullName>
    </recommendedName>
</protein>
<evidence type="ECO:0000256" key="1">
    <source>
        <dbReference type="SAM" id="MobiDB-lite"/>
    </source>
</evidence>
<evidence type="ECO:0000313" key="3">
    <source>
        <dbReference type="Proteomes" id="UP000179621"/>
    </source>
</evidence>
<gene>
    <name evidence="2" type="ORF">BKG73_20630</name>
</gene>
<keyword evidence="3" id="KW-1185">Reference proteome</keyword>
<organism evidence="2 3">
    <name type="scientific">Mycobacteroides saopaulense</name>
    <dbReference type="NCBI Taxonomy" id="1578165"/>
    <lineage>
        <taxon>Bacteria</taxon>
        <taxon>Bacillati</taxon>
        <taxon>Actinomycetota</taxon>
        <taxon>Actinomycetes</taxon>
        <taxon>Mycobacteriales</taxon>
        <taxon>Mycobacteriaceae</taxon>
        <taxon>Mycobacteroides</taxon>
    </lineage>
</organism>
<dbReference type="Proteomes" id="UP000179621">
    <property type="component" value="Unassembled WGS sequence"/>
</dbReference>
<dbReference type="PROSITE" id="PS51257">
    <property type="entry name" value="PROKAR_LIPOPROTEIN"/>
    <property type="match status" value="1"/>
</dbReference>